<evidence type="ECO:0000313" key="14">
    <source>
        <dbReference type="Proteomes" id="UP000288361"/>
    </source>
</evidence>
<dbReference type="GO" id="GO:0030170">
    <property type="term" value="F:pyridoxal phosphate binding"/>
    <property type="evidence" value="ECO:0007669"/>
    <property type="project" value="InterPro"/>
</dbReference>
<keyword evidence="7 11" id="KW-0808">Transferase</keyword>
<proteinExistence type="inferred from homology"/>
<dbReference type="PANTHER" id="PTHR42885:SF2">
    <property type="entry name" value="HISTIDINOL-PHOSPHATE AMINOTRANSFERASE"/>
    <property type="match status" value="1"/>
</dbReference>
<keyword evidence="5 11" id="KW-0032">Aminotransferase</keyword>
<sequence>MSLAEQSQRQHLKTLTPYASARRSMSGGNVWLNANESPFDNGYGFDDAALNRYPQFQSETLNTAYADYAGVQPNQVLSTRGSDEGIELLIRAFCEPGQDNILICPPTYGMYAISAKTYAVDTIEVPLIDSEQRKGQLNVEQVITQAKNCKVAFLCSPSNPLGNTLNAADIKQVLDACPNTVIVVDEAYIEFCYDDSKAPWLTTYPNLVVLRTLSKAFALAGIRCGFLLANDDIIELMKKILAPYPLPEPTINIATQALSPGNIKRMQQQVDTLIGERERLVELLSDLPLTLEFDSVTNFLLYRSDTTQTNAADIVSALQQQGVLIRDQSKQLGLDGCIRITVGSREENDELAQRLKGYFS</sequence>
<dbReference type="UniPathway" id="UPA00031">
    <property type="reaction ID" value="UER00012"/>
</dbReference>
<evidence type="ECO:0000256" key="9">
    <source>
        <dbReference type="ARBA" id="ARBA00023102"/>
    </source>
</evidence>
<dbReference type="InterPro" id="IPR001917">
    <property type="entry name" value="Aminotrans_II_pyridoxalP_BS"/>
</dbReference>
<dbReference type="SUPFAM" id="SSF53383">
    <property type="entry name" value="PLP-dependent transferases"/>
    <property type="match status" value="1"/>
</dbReference>
<comment type="cofactor">
    <cofactor evidence="1 11">
        <name>pyridoxal 5'-phosphate</name>
        <dbReference type="ChEBI" id="CHEBI:597326"/>
    </cofactor>
</comment>
<gene>
    <name evidence="11" type="primary">hisC</name>
    <name evidence="13" type="ORF">CWI73_04550</name>
</gene>
<protein>
    <recommendedName>
        <fullName evidence="11">Histidinol-phosphate aminotransferase</fullName>
        <ecNumber evidence="11">2.6.1.9</ecNumber>
    </recommendedName>
    <alternativeName>
        <fullName evidence="11">Imidazole acetol-phosphate transaminase</fullName>
    </alternativeName>
</protein>
<dbReference type="Pfam" id="PF00155">
    <property type="entry name" value="Aminotran_1_2"/>
    <property type="match status" value="1"/>
</dbReference>
<evidence type="ECO:0000256" key="10">
    <source>
        <dbReference type="ARBA" id="ARBA00047481"/>
    </source>
</evidence>
<evidence type="ECO:0000256" key="5">
    <source>
        <dbReference type="ARBA" id="ARBA00022576"/>
    </source>
</evidence>
<keyword evidence="9 11" id="KW-0368">Histidine biosynthesis</keyword>
<dbReference type="InterPro" id="IPR015421">
    <property type="entry name" value="PyrdxlP-dep_Trfase_major"/>
</dbReference>
<dbReference type="Gene3D" id="3.90.1150.10">
    <property type="entry name" value="Aspartate Aminotransferase, domain 1"/>
    <property type="match status" value="1"/>
</dbReference>
<evidence type="ECO:0000313" key="13">
    <source>
        <dbReference type="EMBL" id="RUO68116.1"/>
    </source>
</evidence>
<evidence type="ECO:0000256" key="1">
    <source>
        <dbReference type="ARBA" id="ARBA00001933"/>
    </source>
</evidence>
<dbReference type="Gene3D" id="3.40.640.10">
    <property type="entry name" value="Type I PLP-dependent aspartate aminotransferase-like (Major domain)"/>
    <property type="match status" value="1"/>
</dbReference>
<organism evidence="13 14">
    <name type="scientific">Idiomarina piscisalsi</name>
    <dbReference type="NCBI Taxonomy" id="1096243"/>
    <lineage>
        <taxon>Bacteria</taxon>
        <taxon>Pseudomonadati</taxon>
        <taxon>Pseudomonadota</taxon>
        <taxon>Gammaproteobacteria</taxon>
        <taxon>Alteromonadales</taxon>
        <taxon>Idiomarinaceae</taxon>
        <taxon>Idiomarina</taxon>
    </lineage>
</organism>
<dbReference type="PROSITE" id="PS00599">
    <property type="entry name" value="AA_TRANSFER_CLASS_2"/>
    <property type="match status" value="1"/>
</dbReference>
<evidence type="ECO:0000259" key="12">
    <source>
        <dbReference type="Pfam" id="PF00155"/>
    </source>
</evidence>
<feature type="domain" description="Aminotransferase class I/classII large" evidence="12">
    <location>
        <begin position="48"/>
        <end position="355"/>
    </location>
</feature>
<comment type="caution">
    <text evidence="13">The sequence shown here is derived from an EMBL/GenBank/DDBJ whole genome shotgun (WGS) entry which is preliminary data.</text>
</comment>
<reference evidence="13 14" key="1">
    <citation type="journal article" date="2011" name="Front. Microbiol.">
        <title>Genomic signatures of strain selection and enhancement in Bacillus atrophaeus var. globigii, a historical biowarfare simulant.</title>
        <authorList>
            <person name="Gibbons H.S."/>
            <person name="Broomall S.M."/>
            <person name="McNew L.A."/>
            <person name="Daligault H."/>
            <person name="Chapman C."/>
            <person name="Bruce D."/>
            <person name="Karavis M."/>
            <person name="Krepps M."/>
            <person name="McGregor P.A."/>
            <person name="Hong C."/>
            <person name="Park K.H."/>
            <person name="Akmal A."/>
            <person name="Feldman A."/>
            <person name="Lin J.S."/>
            <person name="Chang W.E."/>
            <person name="Higgs B.W."/>
            <person name="Demirev P."/>
            <person name="Lindquist J."/>
            <person name="Liem A."/>
            <person name="Fochler E."/>
            <person name="Read T.D."/>
            <person name="Tapia R."/>
            <person name="Johnson S."/>
            <person name="Bishop-Lilly K.A."/>
            <person name="Detter C."/>
            <person name="Han C."/>
            <person name="Sozhamannan S."/>
            <person name="Rosenzweig C.N."/>
            <person name="Skowronski E.W."/>
        </authorList>
    </citation>
    <scope>NUCLEOTIDE SEQUENCE [LARGE SCALE GENOMIC DNA]</scope>
    <source>
        <strain evidence="13 14">TPS4-2</strain>
    </source>
</reference>
<comment type="pathway">
    <text evidence="2 11">Amino-acid biosynthesis; L-histidine biosynthesis; L-histidine from 5-phospho-alpha-D-ribose 1-diphosphate: step 7/9.</text>
</comment>
<comment type="subunit">
    <text evidence="4 11">Homodimer.</text>
</comment>
<accession>A0A432YXQ4</accession>
<dbReference type="RefSeq" id="WP_126751726.1">
    <property type="nucleotide sequence ID" value="NZ_JBHUMT010000016.1"/>
</dbReference>
<comment type="similarity">
    <text evidence="3 11">Belongs to the class-II pyridoxal-phosphate-dependent aminotransferase family. Histidinol-phosphate aminotransferase subfamily.</text>
</comment>
<dbReference type="HAMAP" id="MF_01023">
    <property type="entry name" value="HisC_aminotrans_2"/>
    <property type="match status" value="1"/>
</dbReference>
<dbReference type="EC" id="2.6.1.9" evidence="11"/>
<dbReference type="InterPro" id="IPR005861">
    <property type="entry name" value="HisP_aminotrans"/>
</dbReference>
<dbReference type="InterPro" id="IPR015422">
    <property type="entry name" value="PyrdxlP-dep_Trfase_small"/>
</dbReference>
<dbReference type="CDD" id="cd00609">
    <property type="entry name" value="AAT_like"/>
    <property type="match status" value="1"/>
</dbReference>
<dbReference type="GO" id="GO:0000105">
    <property type="term" value="P:L-histidine biosynthetic process"/>
    <property type="evidence" value="ECO:0007669"/>
    <property type="project" value="UniProtKB-UniRule"/>
</dbReference>
<evidence type="ECO:0000256" key="6">
    <source>
        <dbReference type="ARBA" id="ARBA00022605"/>
    </source>
</evidence>
<keyword evidence="8 11" id="KW-0663">Pyridoxal phosphate</keyword>
<name>A0A432YXQ4_9GAMM</name>
<evidence type="ECO:0000256" key="8">
    <source>
        <dbReference type="ARBA" id="ARBA00022898"/>
    </source>
</evidence>
<keyword evidence="6 11" id="KW-0028">Amino-acid biosynthesis</keyword>
<dbReference type="InterPro" id="IPR004839">
    <property type="entry name" value="Aminotransferase_I/II_large"/>
</dbReference>
<dbReference type="InterPro" id="IPR015424">
    <property type="entry name" value="PyrdxlP-dep_Trfase"/>
</dbReference>
<evidence type="ECO:0000256" key="7">
    <source>
        <dbReference type="ARBA" id="ARBA00022679"/>
    </source>
</evidence>
<evidence type="ECO:0000256" key="4">
    <source>
        <dbReference type="ARBA" id="ARBA00011738"/>
    </source>
</evidence>
<dbReference type="AlphaFoldDB" id="A0A432YXQ4"/>
<dbReference type="GO" id="GO:0004400">
    <property type="term" value="F:histidinol-phosphate transaminase activity"/>
    <property type="evidence" value="ECO:0007669"/>
    <property type="project" value="UniProtKB-UniRule"/>
</dbReference>
<feature type="modified residue" description="N6-(pyridoxal phosphate)lysine" evidence="11">
    <location>
        <position position="215"/>
    </location>
</feature>
<evidence type="ECO:0000256" key="3">
    <source>
        <dbReference type="ARBA" id="ARBA00007970"/>
    </source>
</evidence>
<dbReference type="EMBL" id="PIQA01000001">
    <property type="protein sequence ID" value="RUO68116.1"/>
    <property type="molecule type" value="Genomic_DNA"/>
</dbReference>
<dbReference type="Proteomes" id="UP000288361">
    <property type="component" value="Unassembled WGS sequence"/>
</dbReference>
<dbReference type="NCBIfam" id="TIGR01141">
    <property type="entry name" value="hisC"/>
    <property type="match status" value="1"/>
</dbReference>
<dbReference type="PANTHER" id="PTHR42885">
    <property type="entry name" value="HISTIDINOL-PHOSPHATE AMINOTRANSFERASE-RELATED"/>
    <property type="match status" value="1"/>
</dbReference>
<evidence type="ECO:0000256" key="2">
    <source>
        <dbReference type="ARBA" id="ARBA00005011"/>
    </source>
</evidence>
<comment type="catalytic activity">
    <reaction evidence="10 11">
        <text>L-histidinol phosphate + 2-oxoglutarate = 3-(imidazol-4-yl)-2-oxopropyl phosphate + L-glutamate</text>
        <dbReference type="Rhea" id="RHEA:23744"/>
        <dbReference type="ChEBI" id="CHEBI:16810"/>
        <dbReference type="ChEBI" id="CHEBI:29985"/>
        <dbReference type="ChEBI" id="CHEBI:57766"/>
        <dbReference type="ChEBI" id="CHEBI:57980"/>
        <dbReference type="EC" id="2.6.1.9"/>
    </reaction>
</comment>
<evidence type="ECO:0000256" key="11">
    <source>
        <dbReference type="HAMAP-Rule" id="MF_01023"/>
    </source>
</evidence>